<dbReference type="Proteomes" id="UP000266841">
    <property type="component" value="Unassembled WGS sequence"/>
</dbReference>
<keyword evidence="1" id="KW-1133">Transmembrane helix</keyword>
<dbReference type="EMBL" id="AGNL01031206">
    <property type="protein sequence ID" value="EJK56515.1"/>
    <property type="molecule type" value="Genomic_DNA"/>
</dbReference>
<dbReference type="PROSITE" id="PS51837">
    <property type="entry name" value="LITAF"/>
    <property type="match status" value="1"/>
</dbReference>
<keyword evidence="1" id="KW-0812">Transmembrane</keyword>
<dbReference type="InterPro" id="IPR006629">
    <property type="entry name" value="LITAF"/>
</dbReference>
<proteinExistence type="predicted"/>
<organism evidence="3 4">
    <name type="scientific">Thalassiosira oceanica</name>
    <name type="common">Marine diatom</name>
    <dbReference type="NCBI Taxonomy" id="159749"/>
    <lineage>
        <taxon>Eukaryota</taxon>
        <taxon>Sar</taxon>
        <taxon>Stramenopiles</taxon>
        <taxon>Ochrophyta</taxon>
        <taxon>Bacillariophyta</taxon>
        <taxon>Coscinodiscophyceae</taxon>
        <taxon>Thalassiosirophycidae</taxon>
        <taxon>Thalassiosirales</taxon>
        <taxon>Thalassiosiraceae</taxon>
        <taxon>Thalassiosira</taxon>
    </lineage>
</organism>
<name>K0RU46_THAOC</name>
<evidence type="ECO:0000256" key="1">
    <source>
        <dbReference type="SAM" id="Phobius"/>
    </source>
</evidence>
<comment type="caution">
    <text evidence="3">The sequence shown here is derived from an EMBL/GenBank/DDBJ whole genome shotgun (WGS) entry which is preliminary data.</text>
</comment>
<keyword evidence="4" id="KW-1185">Reference proteome</keyword>
<feature type="transmembrane region" description="Helical" evidence="1">
    <location>
        <begin position="132"/>
        <end position="150"/>
    </location>
</feature>
<sequence>PSTPSEPPPVIRIGSPLPSVEATALYVRGGGARNQRRIMAGEAAPGDVERGTATTADVAAALSGITLGRSYPATLPECPHCHKRNVSTKVNTHATGGTYAMCVAVGIFSALILWWIPLILDSVGIRFRAGAAARAYLFSLLCLIVGTPGAQCKKTDHTCSNCGGMIGSIEAFSDSACCKCLAKKPPS</sequence>
<accession>K0RU46</accession>
<dbReference type="Pfam" id="PF10601">
    <property type="entry name" value="zf-LITAF-like"/>
    <property type="match status" value="1"/>
</dbReference>
<dbReference type="AlphaFoldDB" id="K0RU46"/>
<feature type="non-terminal residue" evidence="3">
    <location>
        <position position="1"/>
    </location>
</feature>
<protein>
    <recommendedName>
        <fullName evidence="2">LITAF domain-containing protein</fullName>
    </recommendedName>
</protein>
<evidence type="ECO:0000313" key="4">
    <source>
        <dbReference type="Proteomes" id="UP000266841"/>
    </source>
</evidence>
<feature type="domain" description="LITAF" evidence="2">
    <location>
        <begin position="58"/>
        <end position="171"/>
    </location>
</feature>
<evidence type="ECO:0000259" key="2">
    <source>
        <dbReference type="PROSITE" id="PS51837"/>
    </source>
</evidence>
<gene>
    <name evidence="3" type="ORF">THAOC_23582</name>
</gene>
<feature type="transmembrane region" description="Helical" evidence="1">
    <location>
        <begin position="98"/>
        <end position="120"/>
    </location>
</feature>
<evidence type="ECO:0000313" key="3">
    <source>
        <dbReference type="EMBL" id="EJK56515.1"/>
    </source>
</evidence>
<keyword evidence="1" id="KW-0472">Membrane</keyword>
<reference evidence="3 4" key="1">
    <citation type="journal article" date="2012" name="Genome Biol.">
        <title>Genome and low-iron response of an oceanic diatom adapted to chronic iron limitation.</title>
        <authorList>
            <person name="Lommer M."/>
            <person name="Specht M."/>
            <person name="Roy A.S."/>
            <person name="Kraemer L."/>
            <person name="Andreson R."/>
            <person name="Gutowska M.A."/>
            <person name="Wolf J."/>
            <person name="Bergner S.V."/>
            <person name="Schilhabel M.B."/>
            <person name="Klostermeier U.C."/>
            <person name="Beiko R.G."/>
            <person name="Rosenstiel P."/>
            <person name="Hippler M."/>
            <person name="Laroche J."/>
        </authorList>
    </citation>
    <scope>NUCLEOTIDE SEQUENCE [LARGE SCALE GENOMIC DNA]</scope>
    <source>
        <strain evidence="3 4">CCMP1005</strain>
    </source>
</reference>